<keyword evidence="6" id="KW-0378">Hydrolase</keyword>
<evidence type="ECO:0000256" key="3">
    <source>
        <dbReference type="ARBA" id="ARBA00007931"/>
    </source>
</evidence>
<name>A0A0M1VUA2_FUSVC</name>
<evidence type="ECO:0000256" key="8">
    <source>
        <dbReference type="ARBA" id="ARBA00022989"/>
    </source>
</evidence>
<feature type="domain" description="Peptidase M50" evidence="12">
    <location>
        <begin position="6"/>
        <end position="324"/>
    </location>
</feature>
<evidence type="ECO:0000256" key="6">
    <source>
        <dbReference type="ARBA" id="ARBA00022801"/>
    </source>
</evidence>
<dbReference type="eggNOG" id="COG0750">
    <property type="taxonomic scope" value="Bacteria"/>
</dbReference>
<evidence type="ECO:0000313" key="14">
    <source>
        <dbReference type="Proteomes" id="UP000004925"/>
    </source>
</evidence>
<dbReference type="SUPFAM" id="SSF50156">
    <property type="entry name" value="PDZ domain-like"/>
    <property type="match status" value="1"/>
</dbReference>
<proteinExistence type="inferred from homology"/>
<dbReference type="CDD" id="cd06163">
    <property type="entry name" value="S2P-M50_PDZ_RseP-like"/>
    <property type="match status" value="1"/>
</dbReference>
<organism evidence="13 14">
    <name type="scientific">Fusobacterium vincentii 4_1_13</name>
    <dbReference type="NCBI Taxonomy" id="469606"/>
    <lineage>
        <taxon>Bacteria</taxon>
        <taxon>Fusobacteriati</taxon>
        <taxon>Fusobacteriota</taxon>
        <taxon>Fusobacteriia</taxon>
        <taxon>Fusobacteriales</taxon>
        <taxon>Fusobacteriaceae</taxon>
        <taxon>Fusobacterium</taxon>
    </lineage>
</organism>
<keyword evidence="8 11" id="KW-1133">Transmembrane helix</keyword>
<dbReference type="InterPro" id="IPR004387">
    <property type="entry name" value="Pept_M50_Zn"/>
</dbReference>
<evidence type="ECO:0000313" key="13">
    <source>
        <dbReference type="EMBL" id="EEO40175.1"/>
    </source>
</evidence>
<feature type="transmembrane region" description="Helical" evidence="11">
    <location>
        <begin position="88"/>
        <end position="108"/>
    </location>
</feature>
<evidence type="ECO:0000256" key="11">
    <source>
        <dbReference type="SAM" id="Phobius"/>
    </source>
</evidence>
<dbReference type="Pfam" id="PF02163">
    <property type="entry name" value="Peptidase_M50"/>
    <property type="match status" value="1"/>
</dbReference>
<accession>A0A0M1VUA2</accession>
<keyword evidence="7" id="KW-0862">Zinc</keyword>
<dbReference type="PANTHER" id="PTHR42837">
    <property type="entry name" value="REGULATOR OF SIGMA-E PROTEASE RSEP"/>
    <property type="match status" value="1"/>
</dbReference>
<keyword evidence="5 11" id="KW-0812">Transmembrane</keyword>
<sequence>MTFLIAVVMLGLIIFVHELGHFLTAKLFKMPVSEFSIGMGPQVFSVDTKNTAYSFRAIPIGGYVNIEGMEIGSEVENGFSSKPAYQRFIVLFAGVFMNFLMAFILLFVTAKISGKIEYDTNAIIGGLVKGGANEQILKVEDKILELDGKKINVWTDISKVTKASQNKEEIPALIERNGKEENLTLKLTKDEENNRVVLGISPKYKKVDLSTTESLDFAKNSFNSIFTDTIKGFFTLFSGKASLKEISGPVGIFKVVGEVSKFGWVSIASLCVVLSINIGVLNLLPIPALDGGRIIFVLLELIGIKVNKKWEEKLHKGGMILLLFFILMISVNDVWKLFN</sequence>
<evidence type="ECO:0000256" key="10">
    <source>
        <dbReference type="ARBA" id="ARBA00023136"/>
    </source>
</evidence>
<comment type="similarity">
    <text evidence="3">Belongs to the peptidase M50B family.</text>
</comment>
<evidence type="ECO:0000256" key="7">
    <source>
        <dbReference type="ARBA" id="ARBA00022833"/>
    </source>
</evidence>
<dbReference type="GO" id="GO:0016020">
    <property type="term" value="C:membrane"/>
    <property type="evidence" value="ECO:0007669"/>
    <property type="project" value="UniProtKB-SubCell"/>
</dbReference>
<dbReference type="Gene3D" id="2.30.42.10">
    <property type="match status" value="1"/>
</dbReference>
<keyword evidence="10 11" id="KW-0472">Membrane</keyword>
<dbReference type="RefSeq" id="WP_008802919.1">
    <property type="nucleotide sequence ID" value="NZ_KQ235737.1"/>
</dbReference>
<evidence type="ECO:0000259" key="12">
    <source>
        <dbReference type="Pfam" id="PF02163"/>
    </source>
</evidence>
<dbReference type="Proteomes" id="UP000004925">
    <property type="component" value="Unassembled WGS sequence"/>
</dbReference>
<protein>
    <submittedName>
        <fullName evidence="13">Putative zinc metalloprotease</fullName>
    </submittedName>
</protein>
<dbReference type="PANTHER" id="PTHR42837:SF2">
    <property type="entry name" value="MEMBRANE METALLOPROTEASE ARASP2, CHLOROPLASTIC-RELATED"/>
    <property type="match status" value="1"/>
</dbReference>
<comment type="cofactor">
    <cofactor evidence="1">
        <name>Zn(2+)</name>
        <dbReference type="ChEBI" id="CHEBI:29105"/>
    </cofactor>
</comment>
<comment type="caution">
    <text evidence="13">The sequence shown here is derived from an EMBL/GenBank/DDBJ whole genome shotgun (WGS) entry which is preliminary data.</text>
</comment>
<dbReference type="GO" id="GO:0006508">
    <property type="term" value="P:proteolysis"/>
    <property type="evidence" value="ECO:0007669"/>
    <property type="project" value="UniProtKB-KW"/>
</dbReference>
<feature type="transmembrane region" description="Helical" evidence="11">
    <location>
        <begin position="262"/>
        <end position="285"/>
    </location>
</feature>
<keyword evidence="9 13" id="KW-0482">Metalloprotease</keyword>
<evidence type="ECO:0000256" key="2">
    <source>
        <dbReference type="ARBA" id="ARBA00004141"/>
    </source>
</evidence>
<dbReference type="InterPro" id="IPR036034">
    <property type="entry name" value="PDZ_sf"/>
</dbReference>
<feature type="transmembrane region" description="Helical" evidence="11">
    <location>
        <begin position="319"/>
        <end position="338"/>
    </location>
</feature>
<gene>
    <name evidence="13" type="ORF">FSCG_00888</name>
</gene>
<comment type="subcellular location">
    <subcellularLocation>
        <location evidence="2">Membrane</location>
        <topology evidence="2">Multi-pass membrane protein</topology>
    </subcellularLocation>
</comment>
<evidence type="ECO:0000256" key="5">
    <source>
        <dbReference type="ARBA" id="ARBA00022692"/>
    </source>
</evidence>
<keyword evidence="4 13" id="KW-0645">Protease</keyword>
<dbReference type="AlphaFoldDB" id="A0A0M1VUA2"/>
<evidence type="ECO:0000256" key="1">
    <source>
        <dbReference type="ARBA" id="ARBA00001947"/>
    </source>
</evidence>
<evidence type="ECO:0000256" key="4">
    <source>
        <dbReference type="ARBA" id="ARBA00022670"/>
    </source>
</evidence>
<evidence type="ECO:0000256" key="9">
    <source>
        <dbReference type="ARBA" id="ARBA00023049"/>
    </source>
</evidence>
<dbReference type="EMBL" id="ACDE02000019">
    <property type="protein sequence ID" value="EEO40175.1"/>
    <property type="molecule type" value="Genomic_DNA"/>
</dbReference>
<dbReference type="GO" id="GO:0004222">
    <property type="term" value="F:metalloendopeptidase activity"/>
    <property type="evidence" value="ECO:0007669"/>
    <property type="project" value="InterPro"/>
</dbReference>
<dbReference type="InterPro" id="IPR008915">
    <property type="entry name" value="Peptidase_M50"/>
</dbReference>
<reference evidence="13 14" key="1">
    <citation type="submission" date="2011-10" db="EMBL/GenBank/DDBJ databases">
        <title>The Genome Sequence of Fusobacterium sp. 4_1_13.</title>
        <authorList>
            <consortium name="The Broad Institute Genome Sequencing Platform"/>
            <person name="Earl A."/>
            <person name="Ward D."/>
            <person name="Feldgarden M."/>
            <person name="Gevers D."/>
            <person name="Strauss J."/>
            <person name="Ambrose C."/>
            <person name="Allen-Vercoe E."/>
            <person name="Young S.K."/>
            <person name="Zeng Q."/>
            <person name="Gargeya S."/>
            <person name="Fitzgerald M."/>
            <person name="Haas B."/>
            <person name="Abouelleil A."/>
            <person name="Alvarado L."/>
            <person name="Arachchi H.M."/>
            <person name="Berlin A."/>
            <person name="Brown A."/>
            <person name="Chapman S.B."/>
            <person name="Chen Z."/>
            <person name="Dunbar C."/>
            <person name="Freedman E."/>
            <person name="Gearin G."/>
            <person name="Goldberg J."/>
            <person name="Griggs A."/>
            <person name="Gujja S."/>
            <person name="Heiman D."/>
            <person name="Howarth C."/>
            <person name="Larson L."/>
            <person name="Lui A."/>
            <person name="MacDonald P.J."/>
            <person name="Montmayeur A."/>
            <person name="Murphy C."/>
            <person name="Neiman D."/>
            <person name="Pearson M."/>
            <person name="Priest M."/>
            <person name="Roberts A."/>
            <person name="Saif S."/>
            <person name="Shea T."/>
            <person name="Shenoy N."/>
            <person name="Sisk P."/>
            <person name="Stolte C."/>
            <person name="Sykes S."/>
            <person name="Wortman J."/>
            <person name="Nusbaum C."/>
            <person name="Birren B."/>
        </authorList>
    </citation>
    <scope>NUCLEOTIDE SEQUENCE [LARGE SCALE GENOMIC DNA]</scope>
    <source>
        <strain evidence="13 14">4_1_13</strain>
    </source>
</reference>
<dbReference type="HOGENOM" id="CLU_025778_1_0_0"/>